<gene>
    <name evidence="2" type="ORF">AX777_15890</name>
</gene>
<feature type="transmembrane region" description="Helical" evidence="1">
    <location>
        <begin position="71"/>
        <end position="88"/>
    </location>
</feature>
<reference evidence="2 3" key="1">
    <citation type="submission" date="2016-02" db="EMBL/GenBank/DDBJ databases">
        <authorList>
            <person name="Wen L."/>
            <person name="He K."/>
            <person name="Yang H."/>
        </authorList>
    </citation>
    <scope>NUCLEOTIDE SEQUENCE [LARGE SCALE GENOMIC DNA]</scope>
    <source>
        <strain evidence="2 3">CD09_2</strain>
    </source>
</reference>
<dbReference type="Proteomes" id="UP000077262">
    <property type="component" value="Unassembled WGS sequence"/>
</dbReference>
<accession>A0A177JPG6</accession>
<feature type="transmembrane region" description="Helical" evidence="1">
    <location>
        <begin position="40"/>
        <end position="59"/>
    </location>
</feature>
<dbReference type="InterPro" id="IPR010718">
    <property type="entry name" value="DUF1294"/>
</dbReference>
<organism evidence="2 3">
    <name type="scientific">Sphingobium yanoikuyae</name>
    <name type="common">Sphingomonas yanoikuyae</name>
    <dbReference type="NCBI Taxonomy" id="13690"/>
    <lineage>
        <taxon>Bacteria</taxon>
        <taxon>Pseudomonadati</taxon>
        <taxon>Pseudomonadota</taxon>
        <taxon>Alphaproteobacteria</taxon>
        <taxon>Sphingomonadales</taxon>
        <taxon>Sphingomonadaceae</taxon>
        <taxon>Sphingobium</taxon>
    </lineage>
</organism>
<comment type="caution">
    <text evidence="2">The sequence shown here is derived from an EMBL/GenBank/DDBJ whole genome shotgun (WGS) entry which is preliminary data.</text>
</comment>
<dbReference type="EMBL" id="LSTR01000036">
    <property type="protein sequence ID" value="OAH43150.1"/>
    <property type="molecule type" value="Genomic_DNA"/>
</dbReference>
<dbReference type="AlphaFoldDB" id="A0A177JPG6"/>
<sequence>MLIVILTILFLAINGWTMLMFKADKMQAIAGERRVPEANLLMLAFIGGTPGAFAARRLFRHKTRKEPFSTQLMVIAVVQVGVLIGWFLF</sequence>
<dbReference type="PIRSF" id="PIRSF002599">
    <property type="entry name" value="Cold_shock_A"/>
    <property type="match status" value="1"/>
</dbReference>
<dbReference type="OrthoDB" id="72963at2"/>
<evidence type="ECO:0000313" key="2">
    <source>
        <dbReference type="EMBL" id="OAH43150.1"/>
    </source>
</evidence>
<dbReference type="RefSeq" id="WP_017501933.1">
    <property type="nucleotide sequence ID" value="NZ_LSTR01000036.1"/>
</dbReference>
<proteinExistence type="predicted"/>
<keyword evidence="1" id="KW-0812">Transmembrane</keyword>
<protein>
    <submittedName>
        <fullName evidence="2">Cold-shock protein</fullName>
    </submittedName>
</protein>
<dbReference type="Pfam" id="PF06961">
    <property type="entry name" value="DUF1294"/>
    <property type="match status" value="1"/>
</dbReference>
<dbReference type="GO" id="GO:0003676">
    <property type="term" value="F:nucleic acid binding"/>
    <property type="evidence" value="ECO:0007669"/>
    <property type="project" value="InterPro"/>
</dbReference>
<dbReference type="InterPro" id="IPR012156">
    <property type="entry name" value="Cold_shock_CspA"/>
</dbReference>
<keyword evidence="1" id="KW-1133">Transmembrane helix</keyword>
<evidence type="ECO:0000313" key="3">
    <source>
        <dbReference type="Proteomes" id="UP000077262"/>
    </source>
</evidence>
<name>A0A177JPG6_SPHYA</name>
<keyword evidence="1" id="KW-0472">Membrane</keyword>
<evidence type="ECO:0000256" key="1">
    <source>
        <dbReference type="SAM" id="Phobius"/>
    </source>
</evidence>